<dbReference type="GO" id="GO:0006779">
    <property type="term" value="P:porphyrin-containing compound biosynthetic process"/>
    <property type="evidence" value="ECO:0007669"/>
    <property type="project" value="InterPro"/>
</dbReference>
<dbReference type="InterPro" id="IPR013785">
    <property type="entry name" value="Aldolase_TIM"/>
</dbReference>
<evidence type="ECO:0000313" key="11">
    <source>
        <dbReference type="EMBL" id="MST74837.1"/>
    </source>
</evidence>
<keyword evidence="9" id="KW-0004">4Fe-4S</keyword>
<feature type="domain" description="Radical SAM core" evidence="10">
    <location>
        <begin position="1"/>
        <end position="241"/>
    </location>
</feature>
<dbReference type="AlphaFoldDB" id="A0A6L5YRN7"/>
<dbReference type="PROSITE" id="PS51918">
    <property type="entry name" value="RADICAL_SAM"/>
    <property type="match status" value="1"/>
</dbReference>
<dbReference type="SUPFAM" id="SSF102114">
    <property type="entry name" value="Radical SAM enzymes"/>
    <property type="match status" value="1"/>
</dbReference>
<dbReference type="Proteomes" id="UP000474024">
    <property type="component" value="Unassembled WGS sequence"/>
</dbReference>
<dbReference type="PANTHER" id="PTHR13932:SF5">
    <property type="entry name" value="RADICAL S-ADENOSYL METHIONINE DOMAIN-CONTAINING PROTEIN 1, MITOCHONDRIAL"/>
    <property type="match status" value="1"/>
</dbReference>
<keyword evidence="6 9" id="KW-0408">Iron</keyword>
<evidence type="ECO:0000256" key="1">
    <source>
        <dbReference type="ARBA" id="ARBA00006100"/>
    </source>
</evidence>
<gene>
    <name evidence="11" type="ORF">FYJ75_07295</name>
</gene>
<dbReference type="PANTHER" id="PTHR13932">
    <property type="entry name" value="COPROPORPHYRINIGEN III OXIDASE"/>
    <property type="match status" value="1"/>
</dbReference>
<dbReference type="InterPro" id="IPR007197">
    <property type="entry name" value="rSAM"/>
</dbReference>
<evidence type="ECO:0000256" key="7">
    <source>
        <dbReference type="ARBA" id="ARBA00023014"/>
    </source>
</evidence>
<dbReference type="SFLD" id="SFLDG01082">
    <property type="entry name" value="B12-binding_domain_containing"/>
    <property type="match status" value="1"/>
</dbReference>
<dbReference type="CDD" id="cd01335">
    <property type="entry name" value="Radical_SAM"/>
    <property type="match status" value="1"/>
</dbReference>
<reference evidence="11 12" key="1">
    <citation type="submission" date="2019-08" db="EMBL/GenBank/DDBJ databases">
        <title>In-depth cultivation of the pig gut microbiome towards novel bacterial diversity and tailored functional studies.</title>
        <authorList>
            <person name="Wylensek D."/>
            <person name="Hitch T.C.A."/>
            <person name="Clavel T."/>
        </authorList>
    </citation>
    <scope>NUCLEOTIDE SEQUENCE [LARGE SCALE GENOMIC DNA]</scope>
    <source>
        <strain evidence="11 12">MUC/MUC-530-WT-4D</strain>
    </source>
</reference>
<dbReference type="RefSeq" id="WP_154429805.1">
    <property type="nucleotide sequence ID" value="NZ_VUNI01000010.1"/>
</dbReference>
<dbReference type="SFLD" id="SFLDF00288">
    <property type="entry name" value="HemN-like__clustered_with_nucl"/>
    <property type="match status" value="1"/>
</dbReference>
<dbReference type="InterPro" id="IPR034505">
    <property type="entry name" value="Coproporphyrinogen-III_oxidase"/>
</dbReference>
<dbReference type="InterPro" id="IPR006638">
    <property type="entry name" value="Elp3/MiaA/NifB-like_rSAM"/>
</dbReference>
<accession>A0A6L5YRN7</accession>
<proteinExistence type="inferred from homology"/>
<dbReference type="Gene3D" id="3.20.20.70">
    <property type="entry name" value="Aldolase class I"/>
    <property type="match status" value="1"/>
</dbReference>
<evidence type="ECO:0000256" key="8">
    <source>
        <dbReference type="ARBA" id="ARBA00023186"/>
    </source>
</evidence>
<dbReference type="InterPro" id="IPR058240">
    <property type="entry name" value="rSAM_sf"/>
</dbReference>
<comment type="function">
    <text evidence="9">Probably acts as a heme chaperone, transferring heme to an unknown acceptor. Binds one molecule of heme per monomer, possibly covalently. Binds 1 [4Fe-4S] cluster. The cluster is coordinated with 3 cysteines and an exchangeable S-adenosyl-L-methionine.</text>
</comment>
<dbReference type="SMART" id="SM00729">
    <property type="entry name" value="Elp3"/>
    <property type="match status" value="1"/>
</dbReference>
<evidence type="ECO:0000256" key="5">
    <source>
        <dbReference type="ARBA" id="ARBA00022723"/>
    </source>
</evidence>
<comment type="similarity">
    <text evidence="1">Belongs to the anaerobic coproporphyrinogen-III oxidase family. HemW subfamily.</text>
</comment>
<keyword evidence="12" id="KW-1185">Reference proteome</keyword>
<evidence type="ECO:0000256" key="3">
    <source>
        <dbReference type="ARBA" id="ARBA00022617"/>
    </source>
</evidence>
<keyword evidence="7 9" id="KW-0411">Iron-sulfur</keyword>
<evidence type="ECO:0000256" key="9">
    <source>
        <dbReference type="RuleBase" id="RU364116"/>
    </source>
</evidence>
<dbReference type="GO" id="GO:0005737">
    <property type="term" value="C:cytoplasm"/>
    <property type="evidence" value="ECO:0007669"/>
    <property type="project" value="UniProtKB-SubCell"/>
</dbReference>
<dbReference type="GO" id="GO:0004109">
    <property type="term" value="F:coproporphyrinogen oxidase activity"/>
    <property type="evidence" value="ECO:0007669"/>
    <property type="project" value="InterPro"/>
</dbReference>
<dbReference type="Pfam" id="PF04055">
    <property type="entry name" value="Radical_SAM"/>
    <property type="match status" value="1"/>
</dbReference>
<dbReference type="InterPro" id="IPR004559">
    <property type="entry name" value="HemW-like"/>
</dbReference>
<dbReference type="SFLD" id="SFLDF00562">
    <property type="entry name" value="HemN-like__clustered_with_heat"/>
    <property type="match status" value="1"/>
</dbReference>
<protein>
    <recommendedName>
        <fullName evidence="2 9">Heme chaperone HemW</fullName>
    </recommendedName>
</protein>
<keyword evidence="5 9" id="KW-0479">Metal-binding</keyword>
<comment type="subcellular location">
    <subcellularLocation>
        <location evidence="9">Cytoplasm</location>
    </subcellularLocation>
</comment>
<evidence type="ECO:0000256" key="2">
    <source>
        <dbReference type="ARBA" id="ARBA00017228"/>
    </source>
</evidence>
<evidence type="ECO:0000259" key="10">
    <source>
        <dbReference type="PROSITE" id="PS51918"/>
    </source>
</evidence>
<organism evidence="11 12">
    <name type="scientific">Roseburia porci</name>
    <dbReference type="NCBI Taxonomy" id="2605790"/>
    <lineage>
        <taxon>Bacteria</taxon>
        <taxon>Bacillati</taxon>
        <taxon>Bacillota</taxon>
        <taxon>Clostridia</taxon>
        <taxon>Lachnospirales</taxon>
        <taxon>Lachnospiraceae</taxon>
        <taxon>Roseburia</taxon>
    </lineage>
</organism>
<dbReference type="GO" id="GO:0051539">
    <property type="term" value="F:4 iron, 4 sulfur cluster binding"/>
    <property type="evidence" value="ECO:0007669"/>
    <property type="project" value="UniProtKB-UniRule"/>
</dbReference>
<evidence type="ECO:0000313" key="12">
    <source>
        <dbReference type="Proteomes" id="UP000474024"/>
    </source>
</evidence>
<dbReference type="EMBL" id="VUNI01000010">
    <property type="protein sequence ID" value="MST74837.1"/>
    <property type="molecule type" value="Genomic_DNA"/>
</dbReference>
<evidence type="ECO:0000256" key="6">
    <source>
        <dbReference type="ARBA" id="ARBA00023004"/>
    </source>
</evidence>
<keyword evidence="8 9" id="KW-0143">Chaperone</keyword>
<dbReference type="GO" id="GO:0046872">
    <property type="term" value="F:metal ion binding"/>
    <property type="evidence" value="ECO:0007669"/>
    <property type="project" value="UniProtKB-UniRule"/>
</dbReference>
<evidence type="ECO:0000256" key="4">
    <source>
        <dbReference type="ARBA" id="ARBA00022691"/>
    </source>
</evidence>
<keyword evidence="4 9" id="KW-0949">S-adenosyl-L-methionine</keyword>
<dbReference type="Pfam" id="PF06969">
    <property type="entry name" value="HemN_C"/>
    <property type="match status" value="1"/>
</dbReference>
<dbReference type="InterPro" id="IPR010723">
    <property type="entry name" value="HemN_C"/>
</dbReference>
<dbReference type="SFLD" id="SFLDG01065">
    <property type="entry name" value="anaerobic_coproporphyrinogen-I"/>
    <property type="match status" value="1"/>
</dbReference>
<keyword evidence="9" id="KW-0963">Cytoplasm</keyword>
<name>A0A6L5YRN7_9FIRM</name>
<dbReference type="SFLD" id="SFLDS00029">
    <property type="entry name" value="Radical_SAM"/>
    <property type="match status" value="1"/>
</dbReference>
<keyword evidence="3 9" id="KW-0349">Heme</keyword>
<sequence length="407" mass="47308">MDRELELYIHIPFCVKKCNYCDFLSFSSDQKTQEDYVNALLREICYYGPLMKDRVVSTIYIGGGTPSWLAYERMEEILSAIYQNFQIAPDAEVSMECNPGTVTKESLQSYFSAGINRLSIGLQSADNEELRLLGRIHTFEQFVKTYEMARNTGFNNLNVDLISGLPYQNTEKFMDTLHKVIHFQPEHISAYTLIIEKGTPFYDQYKFDAVRQEAGMKTEVLPTEDEAYRIYKMTQLTLKEAGYMQYEISNYAKAGHACRHNIGYWKRTDYLGLGLGASSLIDNVRYTNTTDLFTYINETQNIQMKELEYEDRDKNQKKVLGTGIHADGQLLDRKSQMEEFMFLGLRMNEGISREEFQEAFHTPIEVVYRNVIEELKQEELLEMHAGRIYLTEKGMDLSNYAMAKFLF</sequence>
<dbReference type="NCBIfam" id="TIGR00539">
    <property type="entry name" value="hemN_rel"/>
    <property type="match status" value="1"/>
</dbReference>
<comment type="caution">
    <text evidence="11">The sequence shown here is derived from an EMBL/GenBank/DDBJ whole genome shotgun (WGS) entry which is preliminary data.</text>
</comment>